<reference evidence="1" key="1">
    <citation type="submission" date="2023-07" db="EMBL/GenBank/DDBJ databases">
        <title>Genome content predicts the carbon catabolic preferences of heterotrophic bacteria.</title>
        <authorList>
            <person name="Gralka M."/>
        </authorList>
    </citation>
    <scope>NUCLEOTIDE SEQUENCE</scope>
    <source>
        <strain evidence="1">I2M02</strain>
    </source>
</reference>
<comment type="caution">
    <text evidence="1">The sequence shown here is derived from an EMBL/GenBank/DDBJ whole genome shotgun (WGS) entry which is preliminary data.</text>
</comment>
<proteinExistence type="predicted"/>
<dbReference type="Proteomes" id="UP001169823">
    <property type="component" value="Unassembled WGS sequence"/>
</dbReference>
<gene>
    <name evidence="1" type="ORF">Q4494_17450</name>
</gene>
<dbReference type="AlphaFoldDB" id="A0AAW7XX35"/>
<name>A0AAW7XX35_9RHOB</name>
<dbReference type="RefSeq" id="WP_303495113.1">
    <property type="nucleotide sequence ID" value="NZ_JAUOPJ010000021.1"/>
</dbReference>
<accession>A0AAW7XX35</accession>
<evidence type="ECO:0000313" key="1">
    <source>
        <dbReference type="EMBL" id="MDO6458871.1"/>
    </source>
</evidence>
<evidence type="ECO:0000313" key="2">
    <source>
        <dbReference type="Proteomes" id="UP001169823"/>
    </source>
</evidence>
<dbReference type="EMBL" id="JAUOPJ010000021">
    <property type="protein sequence ID" value="MDO6458871.1"/>
    <property type="molecule type" value="Genomic_DNA"/>
</dbReference>
<protein>
    <submittedName>
        <fullName evidence="1">Uncharacterized protein</fullName>
    </submittedName>
</protein>
<sequence>MMVPAGSGPHVNGLSTQIAAMLHGDDEISALQQHGISQFTELRIAAPVYTEIAGELDAKIAVDGGFRYLTKSSLFWPRALG</sequence>
<organism evidence="1 2">
    <name type="scientific">Celeribacter halophilus</name>
    <dbReference type="NCBI Taxonomy" id="576117"/>
    <lineage>
        <taxon>Bacteria</taxon>
        <taxon>Pseudomonadati</taxon>
        <taxon>Pseudomonadota</taxon>
        <taxon>Alphaproteobacteria</taxon>
        <taxon>Rhodobacterales</taxon>
        <taxon>Roseobacteraceae</taxon>
        <taxon>Celeribacter</taxon>
    </lineage>
</organism>